<dbReference type="Pfam" id="PF05193">
    <property type="entry name" value="Peptidase_M16_C"/>
    <property type="match status" value="1"/>
</dbReference>
<name>A0ABT4AAV4_9BACT</name>
<proteinExistence type="predicted"/>
<dbReference type="InterPro" id="IPR050361">
    <property type="entry name" value="MPP/UQCRC_Complex"/>
</dbReference>
<dbReference type="InterPro" id="IPR011765">
    <property type="entry name" value="Pept_M16_N"/>
</dbReference>
<dbReference type="InterPro" id="IPR011249">
    <property type="entry name" value="Metalloenz_LuxS/M16"/>
</dbReference>
<protein>
    <submittedName>
        <fullName evidence="4">Pitrilysin family protein</fullName>
    </submittedName>
</protein>
<organism evidence="4 5">
    <name type="scientific">Archangium lansingense</name>
    <dbReference type="NCBI Taxonomy" id="2995310"/>
    <lineage>
        <taxon>Bacteria</taxon>
        <taxon>Pseudomonadati</taxon>
        <taxon>Myxococcota</taxon>
        <taxon>Myxococcia</taxon>
        <taxon>Myxococcales</taxon>
        <taxon>Cystobacterineae</taxon>
        <taxon>Archangiaceae</taxon>
        <taxon>Archangium</taxon>
    </lineage>
</organism>
<evidence type="ECO:0000259" key="3">
    <source>
        <dbReference type="Pfam" id="PF05193"/>
    </source>
</evidence>
<dbReference type="Gene3D" id="3.30.830.10">
    <property type="entry name" value="Metalloenzyme, LuxS/M16 peptidase-like"/>
    <property type="match status" value="2"/>
</dbReference>
<dbReference type="Proteomes" id="UP001207654">
    <property type="component" value="Unassembled WGS sequence"/>
</dbReference>
<evidence type="ECO:0000256" key="1">
    <source>
        <dbReference type="SAM" id="MobiDB-lite"/>
    </source>
</evidence>
<dbReference type="PANTHER" id="PTHR11851:SF224">
    <property type="entry name" value="PROCESSING PROTEASE"/>
    <property type="match status" value="1"/>
</dbReference>
<dbReference type="InterPro" id="IPR007863">
    <property type="entry name" value="Peptidase_M16_C"/>
</dbReference>
<comment type="caution">
    <text evidence="4">The sequence shown here is derived from an EMBL/GenBank/DDBJ whole genome shotgun (WGS) entry which is preliminary data.</text>
</comment>
<evidence type="ECO:0000259" key="2">
    <source>
        <dbReference type="Pfam" id="PF00675"/>
    </source>
</evidence>
<keyword evidence="5" id="KW-1185">Reference proteome</keyword>
<feature type="region of interest" description="Disordered" evidence="1">
    <location>
        <begin position="1"/>
        <end position="33"/>
    </location>
</feature>
<feature type="domain" description="Peptidase M16 N-terminal" evidence="2">
    <location>
        <begin position="62"/>
        <end position="164"/>
    </location>
</feature>
<feature type="domain" description="Peptidase M16 C-terminal" evidence="3">
    <location>
        <begin position="204"/>
        <end position="381"/>
    </location>
</feature>
<gene>
    <name evidence="4" type="ORF">OV287_28205</name>
</gene>
<accession>A0ABT4AAV4</accession>
<evidence type="ECO:0000313" key="5">
    <source>
        <dbReference type="Proteomes" id="UP001207654"/>
    </source>
</evidence>
<feature type="compositionally biased region" description="Basic residues" evidence="1">
    <location>
        <begin position="1"/>
        <end position="21"/>
    </location>
</feature>
<dbReference type="PANTHER" id="PTHR11851">
    <property type="entry name" value="METALLOPROTEASE"/>
    <property type="match status" value="1"/>
</dbReference>
<reference evidence="4 5" key="1">
    <citation type="submission" date="2022-11" db="EMBL/GenBank/DDBJ databases">
        <title>Minimal conservation of predation-associated metabolite biosynthetic gene clusters underscores biosynthetic potential of Myxococcota including descriptions for ten novel species: Archangium lansinium sp. nov., Myxococcus landrumus sp. nov., Nannocystis bai.</title>
        <authorList>
            <person name="Ahearne A."/>
            <person name="Stevens C."/>
            <person name="Phillips K."/>
        </authorList>
    </citation>
    <scope>NUCLEOTIDE SEQUENCE [LARGE SCALE GENOMIC DNA]</scope>
    <source>
        <strain evidence="4 5">MIWBW</strain>
    </source>
</reference>
<sequence>MATRATKKTPVKKTLAKKPPAKKGTEKKGTPAPVAVTLPALHESTTSSGLKVLAAERGVLPLVAMRLVIRAGSAMEPADKHGLADFTARLMRRGTAKMSADELDETIEFVGASFSVGSSEDVLSLFVTTPAEHFPEMLSVLGQLVREPSFPEREVELARERALAGFTNDLDDPSVVADRAFTRALWGTHPYGHDVGGSSAHVRSFTRDDLVRFHREQMGPRVSLLSVVGAVSPEVVAREAEKAFAGWAGGPEAPVALPPVDSLATGRVLLVDKPEQTQTQVRIGGPGFRVGHPDYFPAAAMNNVLGGGFTSRLVNEVRVERGLTYGIHSYFDMLNAGGVFGISTFTQTDKTREIIDVSLAEVAKVRAKGITPAELKKAQRYLAGLYPLRTETNESVASVISDIRVHGLGDDWVEKFRERLLAVKAKETVEVAAKYLFAQPPLIVLVGKASEVKKQLTGLGPVTVVPASDYE</sequence>
<dbReference type="EMBL" id="JAPNKA010000001">
    <property type="protein sequence ID" value="MCY1078364.1"/>
    <property type="molecule type" value="Genomic_DNA"/>
</dbReference>
<dbReference type="SUPFAM" id="SSF63411">
    <property type="entry name" value="LuxS/MPP-like metallohydrolase"/>
    <property type="match status" value="2"/>
</dbReference>
<dbReference type="RefSeq" id="WP_267537148.1">
    <property type="nucleotide sequence ID" value="NZ_JAPNKA010000001.1"/>
</dbReference>
<dbReference type="Pfam" id="PF00675">
    <property type="entry name" value="Peptidase_M16"/>
    <property type="match status" value="1"/>
</dbReference>
<evidence type="ECO:0000313" key="4">
    <source>
        <dbReference type="EMBL" id="MCY1078364.1"/>
    </source>
</evidence>